<keyword evidence="2 4" id="KW-1133">Transmembrane helix</keyword>
<evidence type="ECO:0000256" key="1">
    <source>
        <dbReference type="ARBA" id="ARBA00022692"/>
    </source>
</evidence>
<feature type="transmembrane region" description="Helical" evidence="4">
    <location>
        <begin position="163"/>
        <end position="184"/>
    </location>
</feature>
<dbReference type="PANTHER" id="PTHR23534:SF1">
    <property type="entry name" value="MAJOR FACILITATOR SUPERFAMILY PROTEIN"/>
    <property type="match status" value="1"/>
</dbReference>
<protein>
    <submittedName>
        <fullName evidence="6">MFS transporter</fullName>
    </submittedName>
</protein>
<name>A0ABW7IV17_9VIBR</name>
<feature type="transmembrane region" description="Helical" evidence="4">
    <location>
        <begin position="211"/>
        <end position="236"/>
    </location>
</feature>
<feature type="transmembrane region" description="Helical" evidence="4">
    <location>
        <begin position="133"/>
        <end position="151"/>
    </location>
</feature>
<dbReference type="InterPro" id="IPR011701">
    <property type="entry name" value="MFS"/>
</dbReference>
<organism evidence="6 7">
    <name type="scientific">Vibrio rumoiensis</name>
    <dbReference type="NCBI Taxonomy" id="76258"/>
    <lineage>
        <taxon>Bacteria</taxon>
        <taxon>Pseudomonadati</taxon>
        <taxon>Pseudomonadota</taxon>
        <taxon>Gammaproteobacteria</taxon>
        <taxon>Vibrionales</taxon>
        <taxon>Vibrionaceae</taxon>
        <taxon>Vibrio</taxon>
    </lineage>
</organism>
<evidence type="ECO:0000256" key="3">
    <source>
        <dbReference type="ARBA" id="ARBA00023136"/>
    </source>
</evidence>
<feature type="transmembrane region" description="Helical" evidence="4">
    <location>
        <begin position="97"/>
        <end position="121"/>
    </location>
</feature>
<feature type="transmembrane region" description="Helical" evidence="4">
    <location>
        <begin position="42"/>
        <end position="65"/>
    </location>
</feature>
<evidence type="ECO:0000259" key="5">
    <source>
        <dbReference type="PROSITE" id="PS50850"/>
    </source>
</evidence>
<dbReference type="RefSeq" id="WP_394607653.1">
    <property type="nucleotide sequence ID" value="NZ_JBIHSN010000002.1"/>
</dbReference>
<keyword evidence="3 4" id="KW-0472">Membrane</keyword>
<reference evidence="6 7" key="1">
    <citation type="submission" date="2024-10" db="EMBL/GenBank/DDBJ databases">
        <authorList>
            <person name="Yibar A."/>
            <person name="Saticioglu I.B."/>
            <person name="Duman M."/>
            <person name="Ajmi N."/>
            <person name="Gurler F."/>
            <person name="Ay H."/>
            <person name="Onuk E."/>
            <person name="Guler S."/>
            <person name="Romalde J.L."/>
        </authorList>
    </citation>
    <scope>NUCLEOTIDE SEQUENCE [LARGE SCALE GENOMIC DNA]</scope>
    <source>
        <strain evidence="6 7">14-MA-B</strain>
    </source>
</reference>
<feature type="transmembrane region" description="Helical" evidence="4">
    <location>
        <begin position="12"/>
        <end position="36"/>
    </location>
</feature>
<evidence type="ECO:0000256" key="2">
    <source>
        <dbReference type="ARBA" id="ARBA00022989"/>
    </source>
</evidence>
<dbReference type="SUPFAM" id="SSF103473">
    <property type="entry name" value="MFS general substrate transporter"/>
    <property type="match status" value="1"/>
</dbReference>
<dbReference type="Gene3D" id="1.20.1250.20">
    <property type="entry name" value="MFS general substrate transporter like domains"/>
    <property type="match status" value="1"/>
</dbReference>
<dbReference type="PANTHER" id="PTHR23534">
    <property type="entry name" value="MFS PERMEASE"/>
    <property type="match status" value="1"/>
</dbReference>
<feature type="transmembrane region" description="Helical" evidence="4">
    <location>
        <begin position="337"/>
        <end position="358"/>
    </location>
</feature>
<dbReference type="EMBL" id="JBIHSN010000002">
    <property type="protein sequence ID" value="MFH0265433.1"/>
    <property type="molecule type" value="Genomic_DNA"/>
</dbReference>
<comment type="caution">
    <text evidence="6">The sequence shown here is derived from an EMBL/GenBank/DDBJ whole genome shotgun (WGS) entry which is preliminary data.</text>
</comment>
<feature type="transmembrane region" description="Helical" evidence="4">
    <location>
        <begin position="272"/>
        <end position="291"/>
    </location>
</feature>
<feature type="domain" description="Major facilitator superfamily (MFS) profile" evidence="5">
    <location>
        <begin position="210"/>
        <end position="393"/>
    </location>
</feature>
<accession>A0ABW7IV17</accession>
<dbReference type="Proteomes" id="UP001607151">
    <property type="component" value="Unassembled WGS sequence"/>
</dbReference>
<dbReference type="Pfam" id="PF07690">
    <property type="entry name" value="MFS_1"/>
    <property type="match status" value="1"/>
</dbReference>
<evidence type="ECO:0000313" key="7">
    <source>
        <dbReference type="Proteomes" id="UP001607151"/>
    </source>
</evidence>
<gene>
    <name evidence="6" type="ORF">ACGRQ9_07980</name>
</gene>
<dbReference type="InterPro" id="IPR020846">
    <property type="entry name" value="MFS_dom"/>
</dbReference>
<feature type="transmembrane region" description="Helical" evidence="4">
    <location>
        <begin position="364"/>
        <end position="384"/>
    </location>
</feature>
<evidence type="ECO:0000313" key="6">
    <source>
        <dbReference type="EMBL" id="MFH0265433.1"/>
    </source>
</evidence>
<dbReference type="InterPro" id="IPR036259">
    <property type="entry name" value="MFS_trans_sf"/>
</dbReference>
<feature type="transmembrane region" description="Helical" evidence="4">
    <location>
        <begin position="297"/>
        <end position="316"/>
    </location>
</feature>
<sequence>MKSSHKQVKILAGSQAIFQTILVLIMTIGGLAGAYLTTNPALITVPMSMASLATVLIIFPASLWMAKVGRKIGFISGALCGVIAAVISMFAMTYHSFWLLCLGMLFLGIYQAFAQFYRFAASEVALPEFKTKAMSLVLAGGVIAAIFGPYLASKGSAWFSTPYAGSFLFMGIMALIGLVLLSYLEMPSEKLSDVVENIAPRPWKKVLSQPTYLVALFSGASGFGIMVLGLTMAPIAMKQYGFDLAQIAIAIQLHILARFVPSFFTGKLIERFGVISIMLAGVFLILTYLLVASSGVTWWLFTCALILMGVGWNFLYIGGTSLLSTTYTTGEKGVAQAINDMTIFILSLICSLTAGPLLNAYGWQTVHLLLFPWMIILIVPLLWLNFSQKRRIK</sequence>
<feature type="transmembrane region" description="Helical" evidence="4">
    <location>
        <begin position="72"/>
        <end position="91"/>
    </location>
</feature>
<proteinExistence type="predicted"/>
<dbReference type="PROSITE" id="PS50850">
    <property type="entry name" value="MFS"/>
    <property type="match status" value="1"/>
</dbReference>
<evidence type="ECO:0000256" key="4">
    <source>
        <dbReference type="SAM" id="Phobius"/>
    </source>
</evidence>
<keyword evidence="1 4" id="KW-0812">Transmembrane</keyword>
<keyword evidence="7" id="KW-1185">Reference proteome</keyword>
<feature type="transmembrane region" description="Helical" evidence="4">
    <location>
        <begin position="242"/>
        <end position="260"/>
    </location>
</feature>